<sequence length="239" mass="24905">MSTIPSRSHASGWILGLAVAGGVALMAAAGPAHAADRGQANPGAPGLGASGPLNGRWVPVRGPYEDGKDRGNPYAQPYTQPYTAPPGTYYVPQPTPSLPPGTYYVPAPTPTPSPPPGVYVVPPPTQNPPGGYYVVPAQPRGYQPWPVRVTSADCAQLVPGWGRGQPPSFARGESFTITLGMDPDGDGSSLSWRSTPPNVALGLHINGVSGELSVDGRRVPDREAARVYDACLAHGARWR</sequence>
<evidence type="ECO:0000313" key="4">
    <source>
        <dbReference type="Proteomes" id="UP000321567"/>
    </source>
</evidence>
<keyword evidence="2" id="KW-0732">Signal</keyword>
<dbReference type="AlphaFoldDB" id="A0A512H535"/>
<evidence type="ECO:0000313" key="3">
    <source>
        <dbReference type="EMBL" id="GEO80579.1"/>
    </source>
</evidence>
<proteinExistence type="predicted"/>
<dbReference type="RefSeq" id="WP_147162634.1">
    <property type="nucleotide sequence ID" value="NZ_BJZO01000012.1"/>
</dbReference>
<gene>
    <name evidence="3" type="ORF">ROR02_07100</name>
</gene>
<comment type="caution">
    <text evidence="3">The sequence shown here is derived from an EMBL/GenBank/DDBJ whole genome shotgun (WGS) entry which is preliminary data.</text>
</comment>
<dbReference type="EMBL" id="BJZO01000012">
    <property type="protein sequence ID" value="GEO80579.1"/>
    <property type="molecule type" value="Genomic_DNA"/>
</dbReference>
<dbReference type="Proteomes" id="UP000321567">
    <property type="component" value="Unassembled WGS sequence"/>
</dbReference>
<evidence type="ECO:0000256" key="2">
    <source>
        <dbReference type="SAM" id="SignalP"/>
    </source>
</evidence>
<reference evidence="3 4" key="1">
    <citation type="submission" date="2019-07" db="EMBL/GenBank/DDBJ databases">
        <title>Whole genome shotgun sequence of Rhodospirillum oryzae NBRC 107573.</title>
        <authorList>
            <person name="Hosoyama A."/>
            <person name="Uohara A."/>
            <person name="Ohji S."/>
            <person name="Ichikawa N."/>
        </authorList>
    </citation>
    <scope>NUCLEOTIDE SEQUENCE [LARGE SCALE GENOMIC DNA]</scope>
    <source>
        <strain evidence="3 4">NBRC 107573</strain>
    </source>
</reference>
<feature type="compositionally biased region" description="Low complexity" evidence="1">
    <location>
        <begin position="34"/>
        <end position="44"/>
    </location>
</feature>
<feature type="signal peptide" evidence="2">
    <location>
        <begin position="1"/>
        <end position="34"/>
    </location>
</feature>
<name>A0A512H535_9PROT</name>
<evidence type="ECO:0000256" key="1">
    <source>
        <dbReference type="SAM" id="MobiDB-lite"/>
    </source>
</evidence>
<organism evidence="3 4">
    <name type="scientific">Pararhodospirillum oryzae</name>
    <dbReference type="NCBI Taxonomy" id="478448"/>
    <lineage>
        <taxon>Bacteria</taxon>
        <taxon>Pseudomonadati</taxon>
        <taxon>Pseudomonadota</taxon>
        <taxon>Alphaproteobacteria</taxon>
        <taxon>Rhodospirillales</taxon>
        <taxon>Rhodospirillaceae</taxon>
        <taxon>Pararhodospirillum</taxon>
    </lineage>
</organism>
<feature type="chain" id="PRO_5021748927" evidence="2">
    <location>
        <begin position="35"/>
        <end position="239"/>
    </location>
</feature>
<accession>A0A512H535</accession>
<keyword evidence="4" id="KW-1185">Reference proteome</keyword>
<protein>
    <submittedName>
        <fullName evidence="3">Uncharacterized protein</fullName>
    </submittedName>
</protein>
<feature type="region of interest" description="Disordered" evidence="1">
    <location>
        <begin position="34"/>
        <end position="54"/>
    </location>
</feature>